<keyword evidence="2 4" id="KW-0479">Metal-binding</keyword>
<feature type="binding site" evidence="4">
    <location>
        <position position="42"/>
    </location>
    <ligand>
        <name>a divalent metal cation</name>
        <dbReference type="ChEBI" id="CHEBI:60240"/>
    </ligand>
</feature>
<dbReference type="EMBL" id="FOTL01000024">
    <property type="protein sequence ID" value="SFL63929.1"/>
    <property type="molecule type" value="Genomic_DNA"/>
</dbReference>
<feature type="domain" description="Survival protein SurE-like phosphatase/nucleotidase" evidence="5">
    <location>
        <begin position="6"/>
        <end position="197"/>
    </location>
</feature>
<dbReference type="EC" id="3.1.3.5" evidence="4"/>
<comment type="catalytic activity">
    <reaction evidence="4">
        <text>a ribonucleoside 5'-phosphate + H2O = a ribonucleoside + phosphate</text>
        <dbReference type="Rhea" id="RHEA:12484"/>
        <dbReference type="ChEBI" id="CHEBI:15377"/>
        <dbReference type="ChEBI" id="CHEBI:18254"/>
        <dbReference type="ChEBI" id="CHEBI:43474"/>
        <dbReference type="ChEBI" id="CHEBI:58043"/>
        <dbReference type="EC" id="3.1.3.5"/>
    </reaction>
</comment>
<dbReference type="InterPro" id="IPR002828">
    <property type="entry name" value="SurE-like_Pase/nucleotidase"/>
</dbReference>
<keyword evidence="4" id="KW-0963">Cytoplasm</keyword>
<dbReference type="GO" id="GO:0005737">
    <property type="term" value="C:cytoplasm"/>
    <property type="evidence" value="ECO:0007669"/>
    <property type="project" value="UniProtKB-SubCell"/>
</dbReference>
<dbReference type="Pfam" id="PF01975">
    <property type="entry name" value="SurE"/>
    <property type="match status" value="1"/>
</dbReference>
<evidence type="ECO:0000256" key="4">
    <source>
        <dbReference type="HAMAP-Rule" id="MF_00060"/>
    </source>
</evidence>
<keyword evidence="3 4" id="KW-0378">Hydrolase</keyword>
<comment type="cofactor">
    <cofactor evidence="4">
        <name>a divalent metal cation</name>
        <dbReference type="ChEBI" id="CHEBI:60240"/>
    </cofactor>
    <text evidence="4">Binds 1 divalent metal cation per subunit.</text>
</comment>
<evidence type="ECO:0000313" key="7">
    <source>
        <dbReference type="EMBL" id="SFL63929.1"/>
    </source>
</evidence>
<dbReference type="Proteomes" id="UP000183442">
    <property type="component" value="Unassembled WGS sequence"/>
</dbReference>
<comment type="function">
    <text evidence="4">Nucleotidase that shows phosphatase activity on nucleoside 5'-monophosphates.</text>
</comment>
<name>A0A126R1K3_METOL</name>
<evidence type="ECO:0000313" key="9">
    <source>
        <dbReference type="Proteomes" id="UP000183442"/>
    </source>
</evidence>
<organism evidence="6 8">
    <name type="scientific">Methanobrevibacter olleyae</name>
    <dbReference type="NCBI Taxonomy" id="294671"/>
    <lineage>
        <taxon>Archaea</taxon>
        <taxon>Methanobacteriati</taxon>
        <taxon>Methanobacteriota</taxon>
        <taxon>Methanomada group</taxon>
        <taxon>Methanobacteria</taxon>
        <taxon>Methanobacteriales</taxon>
        <taxon>Methanobacteriaceae</taxon>
        <taxon>Methanobrevibacter</taxon>
    </lineage>
</organism>
<dbReference type="KEGG" id="mol:YLM1_1715"/>
<reference evidence="7" key="3">
    <citation type="submission" date="2016-10" db="EMBL/GenBank/DDBJ databases">
        <authorList>
            <person name="de Groot N.N."/>
        </authorList>
    </citation>
    <scope>NUCLEOTIDE SEQUENCE [LARGE SCALE GENOMIC DNA]</scope>
    <source>
        <strain evidence="7">DSM 16632</strain>
    </source>
</reference>
<dbReference type="AlphaFoldDB" id="A0A126R1K3"/>
<evidence type="ECO:0000313" key="6">
    <source>
        <dbReference type="EMBL" id="AMK16270.1"/>
    </source>
</evidence>
<dbReference type="InterPro" id="IPR036523">
    <property type="entry name" value="SurE-like_sf"/>
</dbReference>
<dbReference type="HAMAP" id="MF_00060">
    <property type="entry name" value="SurE"/>
    <property type="match status" value="1"/>
</dbReference>
<dbReference type="STRING" id="294671.YLM1_1715"/>
<protein>
    <recommendedName>
        <fullName evidence="4">5'-nucleotidase SurE</fullName>
        <ecNumber evidence="4">3.1.3.5</ecNumber>
    </recommendedName>
    <alternativeName>
        <fullName evidence="4">Nucleoside 5'-monophosphate phosphohydrolase</fullName>
    </alternativeName>
</protein>
<dbReference type="GO" id="GO:0008253">
    <property type="term" value="F:5'-nucleotidase activity"/>
    <property type="evidence" value="ECO:0007669"/>
    <property type="project" value="UniProtKB-UniRule"/>
</dbReference>
<reference evidence="9" key="4">
    <citation type="submission" date="2016-10" db="EMBL/GenBank/DDBJ databases">
        <authorList>
            <person name="Varghese N."/>
        </authorList>
    </citation>
    <scope>NUCLEOTIDE SEQUENCE [LARGE SCALE GENOMIC DNA]</scope>
    <source>
        <strain evidence="9">DSM 16632</strain>
    </source>
</reference>
<feature type="binding site" evidence="4">
    <location>
        <position position="98"/>
    </location>
    <ligand>
        <name>a divalent metal cation</name>
        <dbReference type="ChEBI" id="CHEBI:60240"/>
    </ligand>
</feature>
<dbReference type="InterPro" id="IPR030048">
    <property type="entry name" value="SurE"/>
</dbReference>
<dbReference type="SUPFAM" id="SSF64167">
    <property type="entry name" value="SurE-like"/>
    <property type="match status" value="1"/>
</dbReference>
<sequence length="262" mass="28664">MVPMKILLSNDDGVNASGILAAKQVAKEFGETCVVAPSKQQSGIGHALTLFESLRVKEVNLRDGDIGYGVSGTPTDAVTIGIYEIMNEKPDLVISGINTGRNTGKGELSTSGTLGAATEAASLGIPTIAVSQHTPDDDIKFDEGHIKIDFSSSQKILRDLIQKVIDNGFPKGIDLLNLNVPANPDSYDPIICPLADRMYEPTVEKRIDPRGRPYYWINGILYKDNPKYSDDYIIMEENLPTLTPLILDMTHNLDVLKEWYGK</sequence>
<dbReference type="PANTHER" id="PTHR30457:SF0">
    <property type="entry name" value="PHOSPHATASE, PUTATIVE (AFU_ORTHOLOGUE AFUA_4G01070)-RELATED"/>
    <property type="match status" value="1"/>
</dbReference>
<dbReference type="NCBIfam" id="NF001491">
    <property type="entry name" value="PRK00346.2-1"/>
    <property type="match status" value="1"/>
</dbReference>
<dbReference type="Gene3D" id="3.40.1210.10">
    <property type="entry name" value="Survival protein SurE-like phosphatase/nucleotidase"/>
    <property type="match status" value="1"/>
</dbReference>
<dbReference type="EMBL" id="CP014265">
    <property type="protein sequence ID" value="AMK16270.1"/>
    <property type="molecule type" value="Genomic_DNA"/>
</dbReference>
<evidence type="ECO:0000256" key="3">
    <source>
        <dbReference type="ARBA" id="ARBA00022801"/>
    </source>
</evidence>
<feature type="binding site" evidence="4">
    <location>
        <position position="11"/>
    </location>
    <ligand>
        <name>a divalent metal cation</name>
        <dbReference type="ChEBI" id="CHEBI:60240"/>
    </ligand>
</feature>
<evidence type="ECO:0000259" key="5">
    <source>
        <dbReference type="Pfam" id="PF01975"/>
    </source>
</evidence>
<accession>A0A126R1K3</accession>
<evidence type="ECO:0000313" key="8">
    <source>
        <dbReference type="Proteomes" id="UP000066376"/>
    </source>
</evidence>
<dbReference type="PANTHER" id="PTHR30457">
    <property type="entry name" value="5'-NUCLEOTIDASE SURE"/>
    <property type="match status" value="1"/>
</dbReference>
<dbReference type="PATRIC" id="fig|294671.3.peg.1782"/>
<comment type="similarity">
    <text evidence="1 4">Belongs to the SurE nucleotidase family.</text>
</comment>
<feature type="binding site" evidence="4">
    <location>
        <position position="12"/>
    </location>
    <ligand>
        <name>a divalent metal cation</name>
        <dbReference type="ChEBI" id="CHEBI:60240"/>
    </ligand>
</feature>
<dbReference type="NCBIfam" id="TIGR00087">
    <property type="entry name" value="surE"/>
    <property type="match status" value="1"/>
</dbReference>
<reference evidence="6 8" key="1">
    <citation type="journal article" date="2016" name="Genome Announc.">
        <title>Draft Genome Sequence of the Rumen Methanogen Methanobrevibacter olleyae YLM1.</title>
        <authorList>
            <person name="Kelly W.J."/>
            <person name="Li D."/>
            <person name="Lambie S.C."/>
            <person name="Cox F."/>
            <person name="Attwood G.T."/>
            <person name="Altermann E."/>
            <person name="Leahy S.C."/>
        </authorList>
    </citation>
    <scope>NUCLEOTIDE SEQUENCE [LARGE SCALE GENOMIC DNA]</scope>
    <source>
        <strain evidence="6 8">YLM1</strain>
    </source>
</reference>
<proteinExistence type="inferred from homology"/>
<comment type="subcellular location">
    <subcellularLocation>
        <location evidence="4">Cytoplasm</location>
    </subcellularLocation>
</comment>
<dbReference type="GO" id="GO:0000166">
    <property type="term" value="F:nucleotide binding"/>
    <property type="evidence" value="ECO:0007669"/>
    <property type="project" value="UniProtKB-KW"/>
</dbReference>
<dbReference type="GO" id="GO:0046872">
    <property type="term" value="F:metal ion binding"/>
    <property type="evidence" value="ECO:0007669"/>
    <property type="project" value="UniProtKB-UniRule"/>
</dbReference>
<gene>
    <name evidence="4" type="primary">surE</name>
    <name evidence="7" type="ORF">SAMN02910297_01391</name>
    <name evidence="6" type="ORF">YLM1_1715</name>
</gene>
<keyword evidence="8" id="KW-1185">Reference proteome</keyword>
<evidence type="ECO:0000256" key="2">
    <source>
        <dbReference type="ARBA" id="ARBA00022723"/>
    </source>
</evidence>
<evidence type="ECO:0000256" key="1">
    <source>
        <dbReference type="ARBA" id="ARBA00011062"/>
    </source>
</evidence>
<dbReference type="Proteomes" id="UP000066376">
    <property type="component" value="Chromosome"/>
</dbReference>
<reference evidence="8" key="2">
    <citation type="submission" date="2016-02" db="EMBL/GenBank/DDBJ databases">
        <title>The draft genome sequence of the rumen methanogen Methanobrevibacter olleyae YLM1.</title>
        <authorList>
            <consortium name="New Zealand Agricultural Greenhouse Gas Research Centre/Pastoral Greenhouse Gas Research Consortium"/>
            <person name="Kelly W.J."/>
            <person name="Li D."/>
            <person name="Lambie S.C."/>
            <person name="Attwood G.T."/>
            <person name="Altermann E."/>
            <person name="Leahy S.C."/>
        </authorList>
    </citation>
    <scope>NUCLEOTIDE SEQUENCE [LARGE SCALE GENOMIC DNA]</scope>
    <source>
        <strain evidence="8">YLM1</strain>
    </source>
</reference>
<keyword evidence="4" id="KW-0547">Nucleotide-binding</keyword>